<dbReference type="SUPFAM" id="SSF46689">
    <property type="entry name" value="Homeodomain-like"/>
    <property type="match status" value="1"/>
</dbReference>
<dbReference type="PANTHER" id="PTHR30055:SF234">
    <property type="entry name" value="HTH-TYPE TRANSCRIPTIONAL REGULATOR BETI"/>
    <property type="match status" value="1"/>
</dbReference>
<comment type="caution">
    <text evidence="7">The sequence shown here is derived from an EMBL/GenBank/DDBJ whole genome shotgun (WGS) entry which is preliminary data.</text>
</comment>
<keyword evidence="1" id="KW-0805">Transcription regulation</keyword>
<keyword evidence="2 4" id="KW-0238">DNA-binding</keyword>
<evidence type="ECO:0000313" key="8">
    <source>
        <dbReference type="Proteomes" id="UP000553963"/>
    </source>
</evidence>
<keyword evidence="8" id="KW-1185">Reference proteome</keyword>
<dbReference type="EMBL" id="JACIDS010000005">
    <property type="protein sequence ID" value="MBB3932928.1"/>
    <property type="molecule type" value="Genomic_DNA"/>
</dbReference>
<organism evidence="7 8">
    <name type="scientific">Kaistia hirudinis</name>
    <dbReference type="NCBI Taxonomy" id="1293440"/>
    <lineage>
        <taxon>Bacteria</taxon>
        <taxon>Pseudomonadati</taxon>
        <taxon>Pseudomonadota</taxon>
        <taxon>Alphaproteobacteria</taxon>
        <taxon>Hyphomicrobiales</taxon>
        <taxon>Kaistiaceae</taxon>
        <taxon>Kaistia</taxon>
    </lineage>
</organism>
<feature type="region of interest" description="Disordered" evidence="5">
    <location>
        <begin position="41"/>
        <end position="73"/>
    </location>
</feature>
<protein>
    <submittedName>
        <fullName evidence="7">AcrR family transcriptional regulator</fullName>
    </submittedName>
</protein>
<dbReference type="GO" id="GO:0003700">
    <property type="term" value="F:DNA-binding transcription factor activity"/>
    <property type="evidence" value="ECO:0007669"/>
    <property type="project" value="TreeGrafter"/>
</dbReference>
<dbReference type="PANTHER" id="PTHR30055">
    <property type="entry name" value="HTH-TYPE TRANSCRIPTIONAL REGULATOR RUTR"/>
    <property type="match status" value="1"/>
</dbReference>
<feature type="domain" description="HTH tetR-type" evidence="6">
    <location>
        <begin position="71"/>
        <end position="131"/>
    </location>
</feature>
<dbReference type="InterPro" id="IPR050109">
    <property type="entry name" value="HTH-type_TetR-like_transc_reg"/>
</dbReference>
<evidence type="ECO:0000259" key="6">
    <source>
        <dbReference type="PROSITE" id="PS50977"/>
    </source>
</evidence>
<dbReference type="Pfam" id="PF00440">
    <property type="entry name" value="TetR_N"/>
    <property type="match status" value="1"/>
</dbReference>
<feature type="compositionally biased region" description="Basic and acidic residues" evidence="5">
    <location>
        <begin position="47"/>
        <end position="73"/>
    </location>
</feature>
<dbReference type="RefSeq" id="WP_281378652.1">
    <property type="nucleotide sequence ID" value="NZ_JACIDS010000005.1"/>
</dbReference>
<sequence>MAAVEPEAARETSRDRFLDRWSNLSNYGHVTDRLVSSVPMKAGAPMTDDRTDIVDEARTSARQARQERRRDRSREEILTAARAVLLRSGAAAMTLDAVAKEAGMSKTGLYYYFPSKDALVFELVFGAVEGHAQAVSGAVREAETGGAMLGAIIRETVQAFVPRLDDFRLAFLFGQVAGAGAIHWTDEQLARLRPLNELILRQTAEQLAGEGRERPSRAAVEPRLLAFLAYLAAIGLLTMKGMVEHVEDPLVYSDEALIEGFARVFAAAAAP</sequence>
<proteinExistence type="predicted"/>
<evidence type="ECO:0000256" key="1">
    <source>
        <dbReference type="ARBA" id="ARBA00023015"/>
    </source>
</evidence>
<dbReference type="InterPro" id="IPR009057">
    <property type="entry name" value="Homeodomain-like_sf"/>
</dbReference>
<evidence type="ECO:0000256" key="5">
    <source>
        <dbReference type="SAM" id="MobiDB-lite"/>
    </source>
</evidence>
<keyword evidence="3" id="KW-0804">Transcription</keyword>
<dbReference type="Gene3D" id="1.10.357.10">
    <property type="entry name" value="Tetracycline Repressor, domain 2"/>
    <property type="match status" value="1"/>
</dbReference>
<dbReference type="PRINTS" id="PR00455">
    <property type="entry name" value="HTHTETR"/>
</dbReference>
<dbReference type="Proteomes" id="UP000553963">
    <property type="component" value="Unassembled WGS sequence"/>
</dbReference>
<accession>A0A840AUT2</accession>
<evidence type="ECO:0000313" key="7">
    <source>
        <dbReference type="EMBL" id="MBB3932928.1"/>
    </source>
</evidence>
<dbReference type="InterPro" id="IPR001647">
    <property type="entry name" value="HTH_TetR"/>
</dbReference>
<feature type="DNA-binding region" description="H-T-H motif" evidence="4">
    <location>
        <begin position="94"/>
        <end position="113"/>
    </location>
</feature>
<evidence type="ECO:0000256" key="2">
    <source>
        <dbReference type="ARBA" id="ARBA00023125"/>
    </source>
</evidence>
<name>A0A840AUT2_9HYPH</name>
<evidence type="ECO:0000256" key="4">
    <source>
        <dbReference type="PROSITE-ProRule" id="PRU00335"/>
    </source>
</evidence>
<reference evidence="7 8" key="1">
    <citation type="submission" date="2020-08" db="EMBL/GenBank/DDBJ databases">
        <title>Genomic Encyclopedia of Type Strains, Phase IV (KMG-IV): sequencing the most valuable type-strain genomes for metagenomic binning, comparative biology and taxonomic classification.</title>
        <authorList>
            <person name="Goeker M."/>
        </authorList>
    </citation>
    <scope>NUCLEOTIDE SEQUENCE [LARGE SCALE GENOMIC DNA]</scope>
    <source>
        <strain evidence="7 8">DSM 25966</strain>
    </source>
</reference>
<dbReference type="Gene3D" id="1.10.10.60">
    <property type="entry name" value="Homeodomain-like"/>
    <property type="match status" value="1"/>
</dbReference>
<evidence type="ECO:0000256" key="3">
    <source>
        <dbReference type="ARBA" id="ARBA00023163"/>
    </source>
</evidence>
<dbReference type="AlphaFoldDB" id="A0A840AUT2"/>
<dbReference type="GO" id="GO:0000976">
    <property type="term" value="F:transcription cis-regulatory region binding"/>
    <property type="evidence" value="ECO:0007669"/>
    <property type="project" value="TreeGrafter"/>
</dbReference>
<gene>
    <name evidence="7" type="ORF">GGR25_003992</name>
</gene>
<dbReference type="PROSITE" id="PS50977">
    <property type="entry name" value="HTH_TETR_2"/>
    <property type="match status" value="1"/>
</dbReference>